<name>A0A1U7IM49_9CYAN</name>
<dbReference type="Pfam" id="PF14559">
    <property type="entry name" value="TPR_19"/>
    <property type="match status" value="1"/>
</dbReference>
<protein>
    <submittedName>
        <fullName evidence="2">Uncharacterized protein</fullName>
    </submittedName>
</protein>
<dbReference type="SMART" id="SM00028">
    <property type="entry name" value="TPR"/>
    <property type="match status" value="2"/>
</dbReference>
<accession>A0A1U7IM49</accession>
<organism evidence="2 3">
    <name type="scientific">[Phormidium ambiguum] IAM M-71</name>
    <dbReference type="NCBI Taxonomy" id="454136"/>
    <lineage>
        <taxon>Bacteria</taxon>
        <taxon>Bacillati</taxon>
        <taxon>Cyanobacteriota</taxon>
        <taxon>Cyanophyceae</taxon>
        <taxon>Oscillatoriophycideae</taxon>
        <taxon>Aerosakkonematales</taxon>
        <taxon>Aerosakkonemataceae</taxon>
        <taxon>Floridanema</taxon>
    </lineage>
</organism>
<dbReference type="InterPro" id="IPR011990">
    <property type="entry name" value="TPR-like_helical_dom_sf"/>
</dbReference>
<dbReference type="STRING" id="454136.NIES2119_09660"/>
<dbReference type="SUPFAM" id="SSF48452">
    <property type="entry name" value="TPR-like"/>
    <property type="match status" value="1"/>
</dbReference>
<dbReference type="InterPro" id="IPR019734">
    <property type="entry name" value="TPR_rpt"/>
</dbReference>
<evidence type="ECO:0000256" key="1">
    <source>
        <dbReference type="PROSITE-ProRule" id="PRU00339"/>
    </source>
</evidence>
<dbReference type="Proteomes" id="UP000185860">
    <property type="component" value="Unassembled WGS sequence"/>
</dbReference>
<proteinExistence type="predicted"/>
<feature type="repeat" description="TPR" evidence="1">
    <location>
        <begin position="225"/>
        <end position="258"/>
    </location>
</feature>
<dbReference type="PROSITE" id="PS50005">
    <property type="entry name" value="TPR"/>
    <property type="match status" value="1"/>
</dbReference>
<dbReference type="NCBIfam" id="NF041522">
    <property type="entry name" value="TPR_sll0314"/>
    <property type="match status" value="1"/>
</dbReference>
<dbReference type="EMBL" id="MRCE01000008">
    <property type="protein sequence ID" value="OKH38297.1"/>
    <property type="molecule type" value="Genomic_DNA"/>
</dbReference>
<reference evidence="2 3" key="1">
    <citation type="submission" date="2016-11" db="EMBL/GenBank/DDBJ databases">
        <title>Draft Genome Sequences of Nine Cyanobacterial Strains from Diverse Habitats.</title>
        <authorList>
            <person name="Zhu T."/>
            <person name="Hou S."/>
            <person name="Lu X."/>
            <person name="Hess W.R."/>
        </authorList>
    </citation>
    <scope>NUCLEOTIDE SEQUENCE [LARGE SCALE GENOMIC DNA]</scope>
    <source>
        <strain evidence="2 3">IAM M-71</strain>
    </source>
</reference>
<evidence type="ECO:0000313" key="3">
    <source>
        <dbReference type="Proteomes" id="UP000185860"/>
    </source>
</evidence>
<evidence type="ECO:0000313" key="2">
    <source>
        <dbReference type="EMBL" id="OKH38297.1"/>
    </source>
</evidence>
<dbReference type="Gene3D" id="1.25.40.10">
    <property type="entry name" value="Tetratricopeptide repeat domain"/>
    <property type="match status" value="1"/>
</dbReference>
<sequence length="346" mass="38379">MGKMFSILKENFSARGLSSWKCRSLIGSLVMTLGLSVNLAVAGDPFRVSGPKPIGEKTEAAFNALFREGNYKAATEVYLPEAAAQEPDEPLIYAMKASMVYTDWQSDKKNEALLNSFKSYANKTRETAEKLKATDPLRGNLYVAVSDALDAAVVITEKGAFNGATQALGKLQDVYRSLDEAEKIAPEDPEFNLLKGWLDLLISVNLPFANPELAIKRLEKAAPSYLAYRGIAVGSRDLKKYEQALQFVDRALQETPNNPELHYLKAQILVNAKQDQEAQKHFQLALANPEQLPKEMVAQIVREQCKSQNTIDRNEQNKRNCSAMRNQVRAAAGKWGPSLSQLPKLD</sequence>
<keyword evidence="1" id="KW-0802">TPR repeat</keyword>
<comment type="caution">
    <text evidence="2">The sequence shown here is derived from an EMBL/GenBank/DDBJ whole genome shotgun (WGS) entry which is preliminary data.</text>
</comment>
<dbReference type="AlphaFoldDB" id="A0A1U7IM49"/>
<gene>
    <name evidence="2" type="ORF">NIES2119_09660</name>
</gene>
<dbReference type="InterPro" id="IPR048173">
    <property type="entry name" value="Sll0314-like"/>
</dbReference>
<dbReference type="OrthoDB" id="505056at2"/>